<proteinExistence type="predicted"/>
<organism evidence="1 2">
    <name type="scientific">Trichoglossum hirsutum</name>
    <dbReference type="NCBI Taxonomy" id="265104"/>
    <lineage>
        <taxon>Eukaryota</taxon>
        <taxon>Fungi</taxon>
        <taxon>Dikarya</taxon>
        <taxon>Ascomycota</taxon>
        <taxon>Pezizomycotina</taxon>
        <taxon>Geoglossomycetes</taxon>
        <taxon>Geoglossales</taxon>
        <taxon>Geoglossaceae</taxon>
        <taxon>Trichoglossum</taxon>
    </lineage>
</organism>
<evidence type="ECO:0000313" key="1">
    <source>
        <dbReference type="EMBL" id="KAH0541322.1"/>
    </source>
</evidence>
<comment type="caution">
    <text evidence="1">The sequence shown here is derived from an EMBL/GenBank/DDBJ whole genome shotgun (WGS) entry which is preliminary data.</text>
</comment>
<keyword evidence="2" id="KW-1185">Reference proteome</keyword>
<reference evidence="1" key="1">
    <citation type="submission" date="2021-03" db="EMBL/GenBank/DDBJ databases">
        <title>Comparative genomics and phylogenomic investigation of the class Geoglossomycetes provide insights into ecological specialization and systematics.</title>
        <authorList>
            <person name="Melie T."/>
            <person name="Pirro S."/>
            <person name="Miller A.N."/>
            <person name="Quandt A."/>
        </authorList>
    </citation>
    <scope>NUCLEOTIDE SEQUENCE</scope>
    <source>
        <strain evidence="1">CAQ_001_2017</strain>
    </source>
</reference>
<feature type="non-terminal residue" evidence="1">
    <location>
        <position position="102"/>
    </location>
</feature>
<dbReference type="Proteomes" id="UP000750711">
    <property type="component" value="Unassembled WGS sequence"/>
</dbReference>
<sequence>MAERPAVARPSFEVDDHTDDVVVAGEDESSPKGLSALARFEFESGKANEGTKILMVEWDERDGNEWSRGGGGEWLVQWEGKSTVLQVKDNEETHHRLYILLP</sequence>
<protein>
    <submittedName>
        <fullName evidence="1">Uncharacterized protein</fullName>
    </submittedName>
</protein>
<accession>A0A9P8IBV2</accession>
<name>A0A9P8IBV2_9PEZI</name>
<dbReference type="EMBL" id="JAGHQM010003816">
    <property type="protein sequence ID" value="KAH0541322.1"/>
    <property type="molecule type" value="Genomic_DNA"/>
</dbReference>
<gene>
    <name evidence="1" type="ORF">GP486_008718</name>
</gene>
<dbReference type="AlphaFoldDB" id="A0A9P8IBV2"/>
<evidence type="ECO:0000313" key="2">
    <source>
        <dbReference type="Proteomes" id="UP000750711"/>
    </source>
</evidence>